<protein>
    <submittedName>
        <fullName evidence="1">Metal-binding protein</fullName>
    </submittedName>
</protein>
<dbReference type="PANTHER" id="PTHR34374:SF1">
    <property type="entry name" value="LARGE RIBOSOMAL RNA SUBUNIT ACCUMULATION PROTEIN YCED HOMOLOG 1, CHLOROPLASTIC"/>
    <property type="match status" value="1"/>
</dbReference>
<sequence>MKFHFRKIANAGGPTHFHENVDVSEAVKGRKDILTVSPLLADLDALPAAADLVTVEGKLSGDADMLCARCLTPVKTHMDIPFAETFKWGKEPAEPEEDEDEDLIYVTDEAVDLAPYAQESYLLHLPLSVLCTPDCKGLCPTCGQNLNEGACSCDNTVIDPRLAGLKDFFK</sequence>
<dbReference type="eggNOG" id="COG1399">
    <property type="taxonomic scope" value="Bacteria"/>
</dbReference>
<organism evidence="1 2">
    <name type="scientific">Paenibacillus durus</name>
    <name type="common">Paenibacillus azotofixans</name>
    <dbReference type="NCBI Taxonomy" id="44251"/>
    <lineage>
        <taxon>Bacteria</taxon>
        <taxon>Bacillati</taxon>
        <taxon>Bacillota</taxon>
        <taxon>Bacilli</taxon>
        <taxon>Bacillales</taxon>
        <taxon>Paenibacillaceae</taxon>
        <taxon>Paenibacillus</taxon>
    </lineage>
</organism>
<dbReference type="STRING" id="44251.PDUR_13530"/>
<dbReference type="Pfam" id="PF02620">
    <property type="entry name" value="YceD"/>
    <property type="match status" value="1"/>
</dbReference>
<dbReference type="KEGG" id="pdu:PDUR_13530"/>
<accession>A0A089HQ20</accession>
<dbReference type="Proteomes" id="UP000029409">
    <property type="component" value="Chromosome"/>
</dbReference>
<name>A0A089HQ20_PAEDU</name>
<dbReference type="InterPro" id="IPR003772">
    <property type="entry name" value="YceD"/>
</dbReference>
<reference evidence="1 2" key="1">
    <citation type="submission" date="2014-08" db="EMBL/GenBank/DDBJ databases">
        <title>Comparative genomics of the Paenibacillus odorifer group.</title>
        <authorList>
            <person name="den Bakker H.C."/>
            <person name="Tsai Y.-C."/>
            <person name="Martin N."/>
            <person name="Korlach J."/>
            <person name="Wiedmann M."/>
        </authorList>
    </citation>
    <scope>NUCLEOTIDE SEQUENCE [LARGE SCALE GENOMIC DNA]</scope>
    <source>
        <strain evidence="1 2">DSM 1735</strain>
    </source>
</reference>
<evidence type="ECO:0000313" key="2">
    <source>
        <dbReference type="Proteomes" id="UP000029409"/>
    </source>
</evidence>
<evidence type="ECO:0000313" key="1">
    <source>
        <dbReference type="EMBL" id="AIQ12815.1"/>
    </source>
</evidence>
<proteinExistence type="predicted"/>
<dbReference type="PANTHER" id="PTHR34374">
    <property type="entry name" value="LARGE RIBOSOMAL RNA SUBUNIT ACCUMULATION PROTEIN YCED HOMOLOG 1, CHLOROPLASTIC"/>
    <property type="match status" value="1"/>
</dbReference>
<dbReference type="EMBL" id="CP009288">
    <property type="protein sequence ID" value="AIQ12815.1"/>
    <property type="molecule type" value="Genomic_DNA"/>
</dbReference>
<dbReference type="RefSeq" id="WP_042206643.1">
    <property type="nucleotide sequence ID" value="NZ_CP009288.1"/>
</dbReference>
<keyword evidence="2" id="KW-1185">Reference proteome</keyword>
<gene>
    <name evidence="1" type="ORF">PDUR_13530</name>
</gene>
<dbReference type="OrthoDB" id="9790372at2"/>
<dbReference type="AlphaFoldDB" id="A0A089HQ20"/>